<comment type="catalytic activity">
    <reaction evidence="8">
        <text>chloramphenicol + acetyl-CoA = chloramphenicol 3-acetate + CoA</text>
        <dbReference type="Rhea" id="RHEA:18421"/>
        <dbReference type="ChEBI" id="CHEBI:16730"/>
        <dbReference type="ChEBI" id="CHEBI:17698"/>
        <dbReference type="ChEBI" id="CHEBI:57287"/>
        <dbReference type="ChEBI" id="CHEBI:57288"/>
        <dbReference type="EC" id="2.3.1.28"/>
    </reaction>
</comment>
<evidence type="ECO:0000256" key="7">
    <source>
        <dbReference type="ARBA" id="ARBA00023315"/>
    </source>
</evidence>
<protein>
    <recommendedName>
        <fullName evidence="3">Chloramphenicol acetyltransferase</fullName>
        <ecNumber evidence="2">2.3.1.28</ecNumber>
    </recommendedName>
</protein>
<keyword evidence="6" id="KW-0046">Antibiotic resistance</keyword>
<evidence type="ECO:0000256" key="6">
    <source>
        <dbReference type="ARBA" id="ARBA00023251"/>
    </source>
</evidence>
<dbReference type="Proteomes" id="UP000254893">
    <property type="component" value="Unassembled WGS sequence"/>
</dbReference>
<dbReference type="GO" id="GO:0008811">
    <property type="term" value="F:chloramphenicol O-acetyltransferase activity"/>
    <property type="evidence" value="ECO:0007669"/>
    <property type="project" value="UniProtKB-EC"/>
</dbReference>
<name>A0A380BH17_SPHSI</name>
<evidence type="ECO:0000256" key="5">
    <source>
        <dbReference type="ARBA" id="ARBA00022737"/>
    </source>
</evidence>
<dbReference type="RefSeq" id="WP_115169178.1">
    <property type="nucleotide sequence ID" value="NZ_UGYW01000002.1"/>
</dbReference>
<dbReference type="CDD" id="cd03349">
    <property type="entry name" value="LbH_XAT"/>
    <property type="match status" value="1"/>
</dbReference>
<dbReference type="SUPFAM" id="SSF51161">
    <property type="entry name" value="Trimeric LpxA-like enzymes"/>
    <property type="match status" value="1"/>
</dbReference>
<dbReference type="InterPro" id="IPR018357">
    <property type="entry name" value="Hexapep_transf_CS"/>
</dbReference>
<dbReference type="AlphaFoldDB" id="A0A380BH17"/>
<accession>A0A380BH17</accession>
<dbReference type="InterPro" id="IPR050179">
    <property type="entry name" value="Trans_hexapeptide_repeat"/>
</dbReference>
<evidence type="ECO:0000256" key="8">
    <source>
        <dbReference type="ARBA" id="ARBA00047633"/>
    </source>
</evidence>
<keyword evidence="5" id="KW-0677">Repeat</keyword>
<dbReference type="InterPro" id="IPR011004">
    <property type="entry name" value="Trimer_LpxA-like_sf"/>
</dbReference>
<dbReference type="PANTHER" id="PTHR43300">
    <property type="entry name" value="ACETYLTRANSFERASE"/>
    <property type="match status" value="1"/>
</dbReference>
<evidence type="ECO:0000256" key="2">
    <source>
        <dbReference type="ARBA" id="ARBA00013235"/>
    </source>
</evidence>
<dbReference type="PROSITE" id="PS00101">
    <property type="entry name" value="HEXAPEP_TRANSFERASES"/>
    <property type="match status" value="1"/>
</dbReference>
<dbReference type="Gene3D" id="2.160.10.10">
    <property type="entry name" value="Hexapeptide repeat proteins"/>
    <property type="match status" value="1"/>
</dbReference>
<comment type="similarity">
    <text evidence="1">Belongs to the transferase hexapeptide repeat family.</text>
</comment>
<dbReference type="EMBL" id="UGYW01000002">
    <property type="protein sequence ID" value="SUJ01430.1"/>
    <property type="molecule type" value="Genomic_DNA"/>
</dbReference>
<organism evidence="9 10">
    <name type="scientific">Sphingobacterium spiritivorum</name>
    <name type="common">Flavobacterium spiritivorum</name>
    <dbReference type="NCBI Taxonomy" id="258"/>
    <lineage>
        <taxon>Bacteria</taxon>
        <taxon>Pseudomonadati</taxon>
        <taxon>Bacteroidota</taxon>
        <taxon>Sphingobacteriia</taxon>
        <taxon>Sphingobacteriales</taxon>
        <taxon>Sphingobacteriaceae</taxon>
        <taxon>Sphingobacterium</taxon>
    </lineage>
</organism>
<dbReference type="Pfam" id="PF00132">
    <property type="entry name" value="Hexapep"/>
    <property type="match status" value="1"/>
</dbReference>
<evidence type="ECO:0000256" key="1">
    <source>
        <dbReference type="ARBA" id="ARBA00007274"/>
    </source>
</evidence>
<evidence type="ECO:0000256" key="4">
    <source>
        <dbReference type="ARBA" id="ARBA00022679"/>
    </source>
</evidence>
<dbReference type="PANTHER" id="PTHR43300:SF12">
    <property type="entry name" value="CHLORAMPHENICOL ACETYLTRANSFERASE"/>
    <property type="match status" value="1"/>
</dbReference>
<keyword evidence="7 9" id="KW-0012">Acyltransferase</keyword>
<gene>
    <name evidence="9" type="primary">cat</name>
    <name evidence="9" type="ORF">NCTC11388_00775</name>
</gene>
<dbReference type="EC" id="2.3.1.28" evidence="2"/>
<proteinExistence type="inferred from homology"/>
<sequence length="213" mass="24282">MKEGKQKHWSIVEYLHETVTNTNIHIKCTKSYYSSAWTGSFEESVVRYLYGDAYSLKTWKPQWKIDQLYIGNYVCIGAEVIILMGGNNTHRSDWFSLYPFVDTLEESYKTKGDTHIDDGAWLGIRSVLMPGIRVGEGAIVAAGAIVTKDVAPYSIVGGNPAKLIGYRFPEETIAKLLEMQLYSWTEEKFETLKSYICANDIDQLVQAEKEYYD</sequence>
<evidence type="ECO:0000313" key="10">
    <source>
        <dbReference type="Proteomes" id="UP000254893"/>
    </source>
</evidence>
<keyword evidence="4 9" id="KW-0808">Transferase</keyword>
<dbReference type="InterPro" id="IPR001451">
    <property type="entry name" value="Hexapep"/>
</dbReference>
<evidence type="ECO:0000313" key="9">
    <source>
        <dbReference type="EMBL" id="SUJ01430.1"/>
    </source>
</evidence>
<evidence type="ECO:0000256" key="3">
    <source>
        <dbReference type="ARBA" id="ARBA00020291"/>
    </source>
</evidence>
<dbReference type="GO" id="GO:0046677">
    <property type="term" value="P:response to antibiotic"/>
    <property type="evidence" value="ECO:0007669"/>
    <property type="project" value="UniProtKB-KW"/>
</dbReference>
<reference evidence="9 10" key="1">
    <citation type="submission" date="2018-06" db="EMBL/GenBank/DDBJ databases">
        <authorList>
            <consortium name="Pathogen Informatics"/>
            <person name="Doyle S."/>
        </authorList>
    </citation>
    <scope>NUCLEOTIDE SEQUENCE [LARGE SCALE GENOMIC DNA]</scope>
    <source>
        <strain evidence="9 10">NCTC11388</strain>
    </source>
</reference>